<accession>S2E5M5</accession>
<gene>
    <name evidence="3" type="ORF">BG20_I2542</name>
</gene>
<dbReference type="AlphaFoldDB" id="S2E5M5"/>
<keyword evidence="2" id="KW-0802">TPR repeat</keyword>
<name>S2E5M5_9ARCH</name>
<protein>
    <submittedName>
        <fullName evidence="3">Uncharacterized protein</fullName>
    </submittedName>
</protein>
<dbReference type="PATRIC" id="fig|859192.6.peg.370"/>
<evidence type="ECO:0000313" key="4">
    <source>
        <dbReference type="Proteomes" id="UP000014065"/>
    </source>
</evidence>
<reference evidence="3 4" key="1">
    <citation type="journal article" date="2012" name="J. Bacteriol.">
        <title>Genome Sequence of "Candidatus Nitrosoarchaeum limnia" BG20, a Low-Salinity Ammonia-Oxidizing Archaeon from the San Francisco Bay Estuary.</title>
        <authorList>
            <person name="Mosier A.C."/>
            <person name="Allen E.E."/>
            <person name="Kim M."/>
            <person name="Ferriera S."/>
            <person name="Francis C.A."/>
        </authorList>
    </citation>
    <scope>NUCLEOTIDE SEQUENCE [LARGE SCALE GENOMIC DNA]</scope>
    <source>
        <strain evidence="3 4">BG20</strain>
    </source>
</reference>
<evidence type="ECO:0000256" key="1">
    <source>
        <dbReference type="ARBA" id="ARBA00022737"/>
    </source>
</evidence>
<dbReference type="EMBL" id="AHJG01000046">
    <property type="protein sequence ID" value="EPA06480.1"/>
    <property type="molecule type" value="Genomic_DNA"/>
</dbReference>
<dbReference type="InterPro" id="IPR011990">
    <property type="entry name" value="TPR-like_helical_dom_sf"/>
</dbReference>
<dbReference type="RefSeq" id="WP_010190041.1">
    <property type="nucleotide sequence ID" value="NZ_AHJG01000046.1"/>
</dbReference>
<dbReference type="NCBIfam" id="NF047558">
    <property type="entry name" value="TPR_END_plus"/>
    <property type="match status" value="1"/>
</dbReference>
<dbReference type="InterPro" id="IPR051685">
    <property type="entry name" value="Ycf3/AcsC/BcsC/TPR_MFPF"/>
</dbReference>
<dbReference type="Proteomes" id="UP000014065">
    <property type="component" value="Unassembled WGS sequence"/>
</dbReference>
<organism evidence="3 4">
    <name type="scientific">Candidatus Nitrosarchaeum limnium BG20</name>
    <dbReference type="NCBI Taxonomy" id="859192"/>
    <lineage>
        <taxon>Archaea</taxon>
        <taxon>Nitrososphaerota</taxon>
        <taxon>Nitrososphaeria</taxon>
        <taxon>Nitrosopumilales</taxon>
        <taxon>Nitrosopumilaceae</taxon>
        <taxon>Nitrosarchaeum</taxon>
    </lineage>
</organism>
<keyword evidence="1" id="KW-0677">Repeat</keyword>
<dbReference type="PANTHER" id="PTHR44943">
    <property type="entry name" value="CELLULOSE SYNTHASE OPERON PROTEIN C"/>
    <property type="match status" value="1"/>
</dbReference>
<evidence type="ECO:0000313" key="3">
    <source>
        <dbReference type="EMBL" id="EPA06480.1"/>
    </source>
</evidence>
<proteinExistence type="predicted"/>
<dbReference type="Gene3D" id="1.25.40.10">
    <property type="entry name" value="Tetratricopeptide repeat domain"/>
    <property type="match status" value="1"/>
</dbReference>
<comment type="caution">
    <text evidence="3">The sequence shown here is derived from an EMBL/GenBank/DDBJ whole genome shotgun (WGS) entry which is preliminary data.</text>
</comment>
<feature type="non-terminal residue" evidence="3">
    <location>
        <position position="1"/>
    </location>
</feature>
<sequence>AIQCYDAVLKLSPQELSVLVNKISSLRKKGKFSEALKYCDNILENNPKYNIVLYHKERILFSMNQFEESLLCCDAILDDYPLNGDVLFDKSCSLAMIYKIDDALYTLEKAISQGIQYKIKAKKTKSFEKLKDNIKFQKLTS</sequence>
<dbReference type="PANTHER" id="PTHR44943:SF8">
    <property type="entry name" value="TPR REPEAT-CONTAINING PROTEIN MJ0263"/>
    <property type="match status" value="1"/>
</dbReference>
<dbReference type="OrthoDB" id="115601at2157"/>
<keyword evidence="4" id="KW-1185">Reference proteome</keyword>
<dbReference type="SUPFAM" id="SSF48439">
    <property type="entry name" value="Protein prenylyltransferase"/>
    <property type="match status" value="1"/>
</dbReference>
<evidence type="ECO:0000256" key="2">
    <source>
        <dbReference type="ARBA" id="ARBA00022803"/>
    </source>
</evidence>